<evidence type="ECO:0000256" key="1">
    <source>
        <dbReference type="ARBA" id="ARBA00023319"/>
    </source>
</evidence>
<protein>
    <submittedName>
        <fullName evidence="4">Down syndrome cell adhesion molecule-like protein Dscam2 isoform X2</fullName>
    </submittedName>
</protein>
<dbReference type="PROSITE" id="PS50835">
    <property type="entry name" value="IG_LIKE"/>
    <property type="match status" value="2"/>
</dbReference>
<dbReference type="SMART" id="SM00409">
    <property type="entry name" value="IG"/>
    <property type="match status" value="2"/>
</dbReference>
<keyword evidence="3" id="KW-1185">Reference proteome</keyword>
<evidence type="ECO:0000313" key="3">
    <source>
        <dbReference type="Proteomes" id="UP000694941"/>
    </source>
</evidence>
<proteinExistence type="predicted"/>
<gene>
    <name evidence="4" type="primary">LOC111089245</name>
</gene>
<dbReference type="PANTHER" id="PTHR10075">
    <property type="entry name" value="BASIGIN RELATED"/>
    <property type="match status" value="1"/>
</dbReference>
<dbReference type="InterPro" id="IPR003598">
    <property type="entry name" value="Ig_sub2"/>
</dbReference>
<dbReference type="InterPro" id="IPR007110">
    <property type="entry name" value="Ig-like_dom"/>
</dbReference>
<dbReference type="InterPro" id="IPR036179">
    <property type="entry name" value="Ig-like_dom_sf"/>
</dbReference>
<dbReference type="Proteomes" id="UP000694941">
    <property type="component" value="Unplaced"/>
</dbReference>
<feature type="domain" description="Ig-like" evidence="2">
    <location>
        <begin position="34"/>
        <end position="124"/>
    </location>
</feature>
<organism evidence="3 4">
    <name type="scientific">Limulus polyphemus</name>
    <name type="common">Atlantic horseshoe crab</name>
    <dbReference type="NCBI Taxonomy" id="6850"/>
    <lineage>
        <taxon>Eukaryota</taxon>
        <taxon>Metazoa</taxon>
        <taxon>Ecdysozoa</taxon>
        <taxon>Arthropoda</taxon>
        <taxon>Chelicerata</taxon>
        <taxon>Merostomata</taxon>
        <taxon>Xiphosura</taxon>
        <taxon>Limulidae</taxon>
        <taxon>Limulus</taxon>
    </lineage>
</organism>
<dbReference type="Pfam" id="PF07679">
    <property type="entry name" value="I-set"/>
    <property type="match status" value="1"/>
</dbReference>
<keyword evidence="1" id="KW-0393">Immunoglobulin domain</keyword>
<name>A0ABM1TMJ4_LIMPO</name>
<evidence type="ECO:0000259" key="2">
    <source>
        <dbReference type="PROSITE" id="PS50835"/>
    </source>
</evidence>
<dbReference type="RefSeq" id="XP_022257100.1">
    <property type="nucleotide sequence ID" value="XM_022401392.1"/>
</dbReference>
<dbReference type="GeneID" id="111089245"/>
<dbReference type="Pfam" id="PF13927">
    <property type="entry name" value="Ig_3"/>
    <property type="match status" value="1"/>
</dbReference>
<dbReference type="Gene3D" id="2.60.40.10">
    <property type="entry name" value="Immunoglobulins"/>
    <property type="match status" value="2"/>
</dbReference>
<dbReference type="PANTHER" id="PTHR10075:SF101">
    <property type="entry name" value="ZWEI IG DOMAIN PROTEIN ZIG-3"/>
    <property type="match status" value="1"/>
</dbReference>
<dbReference type="SUPFAM" id="SSF48726">
    <property type="entry name" value="Immunoglobulin"/>
    <property type="match status" value="2"/>
</dbReference>
<feature type="domain" description="Ig-like" evidence="2">
    <location>
        <begin position="129"/>
        <end position="212"/>
    </location>
</feature>
<dbReference type="SMART" id="SM00408">
    <property type="entry name" value="IGc2"/>
    <property type="match status" value="2"/>
</dbReference>
<dbReference type="InterPro" id="IPR003599">
    <property type="entry name" value="Ig_sub"/>
</dbReference>
<dbReference type="InterPro" id="IPR013783">
    <property type="entry name" value="Ig-like_fold"/>
</dbReference>
<reference evidence="4" key="1">
    <citation type="submission" date="2025-08" db="UniProtKB">
        <authorList>
            <consortium name="RefSeq"/>
        </authorList>
    </citation>
    <scope>IDENTIFICATION</scope>
    <source>
        <tissue evidence="4">Muscle</tissue>
    </source>
</reference>
<evidence type="ECO:0000313" key="4">
    <source>
        <dbReference type="RefSeq" id="XP_022257100.1"/>
    </source>
</evidence>
<sequence>MVIWKSWKIRLYLLLQQMIVYHVVIKSATSVEVPLKIRHFKFPQTVEEEENVQIFCGLEVGDGEVEFRWLKDGLPIVSGSSWTIVTHAKFSVLEVNNVKVSSSGNYTCVAKNEVGIDRHTAILSVQGSPTWKEEPSDTKVAVGESVEMQCSAYGSPTPSVVWTKTGSKHGALLEFVDSHGTLRLDDIQREDGGYYTCVIENGIGSPLQKTIEIKIKGNVEMFRS</sequence>
<accession>A0ABM1TMJ4</accession>
<dbReference type="InterPro" id="IPR013098">
    <property type="entry name" value="Ig_I-set"/>
</dbReference>